<dbReference type="EC" id="3.1.1.3" evidence="2"/>
<keyword evidence="1" id="KW-0732">Signal</keyword>
<keyword evidence="2" id="KW-0378">Hydrolase</keyword>
<evidence type="ECO:0000256" key="1">
    <source>
        <dbReference type="SAM" id="SignalP"/>
    </source>
</evidence>
<dbReference type="InterPro" id="IPR029058">
    <property type="entry name" value="AB_hydrolase_fold"/>
</dbReference>
<dbReference type="EMBL" id="CP017839">
    <property type="protein sequence ID" value="APA98743.1"/>
    <property type="molecule type" value="Genomic_DNA"/>
</dbReference>
<dbReference type="PANTHER" id="PTHR34853">
    <property type="match status" value="1"/>
</dbReference>
<organism evidence="2 3">
    <name type="scientific">Nocardia seriolae</name>
    <dbReference type="NCBI Taxonomy" id="37332"/>
    <lineage>
        <taxon>Bacteria</taxon>
        <taxon>Bacillati</taxon>
        <taxon>Actinomycetota</taxon>
        <taxon>Actinomycetes</taxon>
        <taxon>Mycobacteriales</taxon>
        <taxon>Nocardiaceae</taxon>
        <taxon>Nocardia</taxon>
    </lineage>
</organism>
<feature type="chain" id="PRO_5044845094" evidence="1">
    <location>
        <begin position="23"/>
        <end position="407"/>
    </location>
</feature>
<dbReference type="Gene3D" id="3.40.50.1820">
    <property type="entry name" value="alpha/beta hydrolase"/>
    <property type="match status" value="1"/>
</dbReference>
<name>A0ABC8AX33_9NOCA</name>
<gene>
    <name evidence="2" type="ORF">NS506_04697</name>
</gene>
<dbReference type="Gene3D" id="1.10.260.130">
    <property type="match status" value="1"/>
</dbReference>
<dbReference type="KEGG" id="nsr:NS506_04697"/>
<proteinExistence type="predicted"/>
<dbReference type="RefSeq" id="WP_071344171.1">
    <property type="nucleotide sequence ID" value="NZ_CP017839.1"/>
</dbReference>
<reference evidence="2 3" key="1">
    <citation type="submission" date="2016-10" db="EMBL/GenBank/DDBJ databases">
        <title>Genome sequence of Nocardia seriolae strain EM150506, isolated from Anguila japonica.</title>
        <authorList>
            <person name="Han H.-J."/>
        </authorList>
    </citation>
    <scope>NUCLEOTIDE SEQUENCE [LARGE SCALE GENOMIC DNA]</scope>
    <source>
        <strain evidence="2 3">EM150506</strain>
    </source>
</reference>
<dbReference type="InterPro" id="IPR005152">
    <property type="entry name" value="Lipase_secreted"/>
</dbReference>
<dbReference type="Pfam" id="PF03583">
    <property type="entry name" value="LIP"/>
    <property type="match status" value="1"/>
</dbReference>
<dbReference type="SUPFAM" id="SSF53474">
    <property type="entry name" value="alpha/beta-Hydrolases"/>
    <property type="match status" value="1"/>
</dbReference>
<dbReference type="Proteomes" id="UP000180166">
    <property type="component" value="Chromosome"/>
</dbReference>
<dbReference type="PANTHER" id="PTHR34853:SF1">
    <property type="entry name" value="LIPASE 5"/>
    <property type="match status" value="1"/>
</dbReference>
<protein>
    <submittedName>
        <fullName evidence="2">Triacylglycerol lipase</fullName>
        <ecNumber evidence="2">3.1.1.3</ecNumber>
    </submittedName>
</protein>
<dbReference type="AlphaFoldDB" id="A0ABC8AX33"/>
<dbReference type="GO" id="GO:0004806">
    <property type="term" value="F:triacylglycerol lipase activity"/>
    <property type="evidence" value="ECO:0007669"/>
    <property type="project" value="UniProtKB-EC"/>
</dbReference>
<dbReference type="PIRSF" id="PIRSF029171">
    <property type="entry name" value="Esterase_LipA"/>
    <property type="match status" value="1"/>
</dbReference>
<evidence type="ECO:0000313" key="2">
    <source>
        <dbReference type="EMBL" id="APA98743.1"/>
    </source>
</evidence>
<feature type="signal peptide" evidence="1">
    <location>
        <begin position="1"/>
        <end position="22"/>
    </location>
</feature>
<evidence type="ECO:0000313" key="3">
    <source>
        <dbReference type="Proteomes" id="UP000180166"/>
    </source>
</evidence>
<sequence length="407" mass="42722">MRAVPTLLATALVALTPGYAEADPVLDLIAPQHDPAAILPTPRTDPFYTPQPGFEARPPGALLAARVGGGLFPTARSLELLVRSTDSHDHPVPVVATLLLPHAAWTGPGPRPLVSYNIPISSVGHGCAPSAELKRGVSADLMAIQLLLAKNYAVVVPDHQGPRQAYAAGLMGGHAVLDSIRAVTRTPMPGLGPQTPVVLTGYSGGAIATGWAAQLAPAYAPEIRLAGAMIGGGPFDYELLLPRMDGVNFASGVLLAAALGLAHEYPELLGLLNDNGWRVAKLFRDICISQETALGVIAPLRVDQLSDVPDPAKLPMVQPILAANRPGAVAPATPVFLFHGVNEIWIPYAGARHLFDEWCARGARVRLAPFPGEHFLVGALSIPLLTGWIEELLAGRLVPAGCTSPRR</sequence>
<accession>A0ABC8AX33</accession>